<name>A0A0C5FXE0_9ACTN</name>
<evidence type="ECO:0000256" key="1">
    <source>
        <dbReference type="SAM" id="Phobius"/>
    </source>
</evidence>
<dbReference type="KEGG" id="scw:TU94_01790"/>
<dbReference type="OrthoDB" id="4321042at2"/>
<dbReference type="Pfam" id="PF13828">
    <property type="entry name" value="DUF4190"/>
    <property type="match status" value="1"/>
</dbReference>
<evidence type="ECO:0000259" key="2">
    <source>
        <dbReference type="Pfam" id="PF13828"/>
    </source>
</evidence>
<dbReference type="RefSeq" id="WP_044378528.1">
    <property type="nucleotide sequence ID" value="NZ_CP010849.1"/>
</dbReference>
<protein>
    <recommendedName>
        <fullName evidence="2">DUF4190 domain-containing protein</fullName>
    </recommendedName>
</protein>
<keyword evidence="1" id="KW-1133">Transmembrane helix</keyword>
<dbReference type="InterPro" id="IPR025241">
    <property type="entry name" value="DUF4190"/>
</dbReference>
<dbReference type="PANTHER" id="PTHR40040:SF1">
    <property type="entry name" value="MEMBRANE PROTEIN"/>
    <property type="match status" value="1"/>
</dbReference>
<dbReference type="PANTHER" id="PTHR40040">
    <property type="entry name" value="SMALL HYDROPHOBIC PROTEIN-RELATED"/>
    <property type="match status" value="1"/>
</dbReference>
<dbReference type="AlphaFoldDB" id="A0A0C5FXE0"/>
<keyword evidence="4" id="KW-1185">Reference proteome</keyword>
<organism evidence="3 4">
    <name type="scientific">Streptomyces cyaneogriseus subsp. noncyanogenus</name>
    <dbReference type="NCBI Taxonomy" id="477245"/>
    <lineage>
        <taxon>Bacteria</taxon>
        <taxon>Bacillati</taxon>
        <taxon>Actinomycetota</taxon>
        <taxon>Actinomycetes</taxon>
        <taxon>Kitasatosporales</taxon>
        <taxon>Streptomycetaceae</taxon>
        <taxon>Streptomyces</taxon>
    </lineage>
</organism>
<dbReference type="EMBL" id="CP010849">
    <property type="protein sequence ID" value="AJP00444.1"/>
    <property type="molecule type" value="Genomic_DNA"/>
</dbReference>
<keyword evidence="1" id="KW-0472">Membrane</keyword>
<feature type="transmembrane region" description="Helical" evidence="1">
    <location>
        <begin position="20"/>
        <end position="48"/>
    </location>
</feature>
<proteinExistence type="predicted"/>
<reference evidence="3 4" key="1">
    <citation type="submission" date="2015-02" db="EMBL/GenBank/DDBJ databases">
        <title>Genome sequence of thermotolerant Streptomyces cyaneogriseus subsp. Noncyanogenus NMWT1, the producer of nematocidal antibiotics nemadectin.</title>
        <authorList>
            <person name="Wang H."/>
            <person name="Li C."/>
            <person name="Xiang W."/>
            <person name="Wang X."/>
        </authorList>
    </citation>
    <scope>NUCLEOTIDE SEQUENCE [LARGE SCALE GENOMIC DNA]</scope>
    <source>
        <strain evidence="3 4">NMWT 1</strain>
    </source>
</reference>
<keyword evidence="1" id="KW-0812">Transmembrane</keyword>
<feature type="transmembrane region" description="Helical" evidence="1">
    <location>
        <begin position="60"/>
        <end position="83"/>
    </location>
</feature>
<dbReference type="InterPro" id="IPR055338">
    <property type="entry name" value="YqfX-like"/>
</dbReference>
<dbReference type="HOGENOM" id="CLU_152611_1_0_11"/>
<evidence type="ECO:0000313" key="3">
    <source>
        <dbReference type="EMBL" id="AJP00444.1"/>
    </source>
</evidence>
<sequence>MTGYGSSPAASAGSRTNGLAIASLICGIVGLLIFNVILGPIAIILGAVGMRQAPAKGGAGMAKAGIVLGVIDLVLFFVLWAVAASNGGVSWYVGG</sequence>
<gene>
    <name evidence="3" type="ORF">TU94_01790</name>
</gene>
<dbReference type="Proteomes" id="UP000032234">
    <property type="component" value="Chromosome"/>
</dbReference>
<evidence type="ECO:0000313" key="4">
    <source>
        <dbReference type="Proteomes" id="UP000032234"/>
    </source>
</evidence>
<feature type="domain" description="DUF4190" evidence="2">
    <location>
        <begin position="19"/>
        <end position="78"/>
    </location>
</feature>
<accession>A0A0C5FXE0</accession>
<dbReference type="PATRIC" id="fig|477245.3.peg.409"/>